<accession>A0ABT1YP34</accession>
<comment type="caution">
    <text evidence="1">The sequence shown here is derived from an EMBL/GenBank/DDBJ whole genome shotgun (WGS) entry which is preliminary data.</text>
</comment>
<sequence>MSKLYPDKNKSGGRVPAVKSHFVVAPSVVGGADKEYTIVFEKKATYKKPSFAR</sequence>
<name>A0ABT1YP34_9BACL</name>
<reference evidence="1 2" key="1">
    <citation type="submission" date="2022-08" db="EMBL/GenBank/DDBJ databases">
        <title>Paenibacillus endoradicis sp. nov., Paenibacillus radicibacter sp. nov and Paenibacillus pararadicis sp. nov., three cold-adapted plant growth-promoting bacteria isolated from root of Larix gmelinii in Great Khingan.</title>
        <authorList>
            <person name="Xue H."/>
        </authorList>
    </citation>
    <scope>NUCLEOTIDE SEQUENCE [LARGE SCALE GENOMIC DNA]</scope>
    <source>
        <strain evidence="1 2">N5-1-1-5</strain>
    </source>
</reference>
<organism evidence="1 2">
    <name type="scientific">Paenibacillus radicis</name>
    <name type="common">ex Xue et al. 2023</name>
    <dbReference type="NCBI Taxonomy" id="2972489"/>
    <lineage>
        <taxon>Bacteria</taxon>
        <taxon>Bacillati</taxon>
        <taxon>Bacillota</taxon>
        <taxon>Bacilli</taxon>
        <taxon>Bacillales</taxon>
        <taxon>Paenibacillaceae</taxon>
        <taxon>Paenibacillus</taxon>
    </lineage>
</organism>
<evidence type="ECO:0000313" key="1">
    <source>
        <dbReference type="EMBL" id="MCR8634941.1"/>
    </source>
</evidence>
<evidence type="ECO:0000313" key="2">
    <source>
        <dbReference type="Proteomes" id="UP001300012"/>
    </source>
</evidence>
<dbReference type="RefSeq" id="WP_258216493.1">
    <property type="nucleotide sequence ID" value="NZ_JANQBD010000023.1"/>
</dbReference>
<proteinExistence type="predicted"/>
<keyword evidence="2" id="KW-1185">Reference proteome</keyword>
<dbReference type="Proteomes" id="UP001300012">
    <property type="component" value="Unassembled WGS sequence"/>
</dbReference>
<gene>
    <name evidence="1" type="ORF">NV381_27455</name>
</gene>
<protein>
    <submittedName>
        <fullName evidence="1">Uncharacterized protein</fullName>
    </submittedName>
</protein>
<dbReference type="EMBL" id="JANQBD010000023">
    <property type="protein sequence ID" value="MCR8634941.1"/>
    <property type="molecule type" value="Genomic_DNA"/>
</dbReference>